<proteinExistence type="predicted"/>
<name>A0A915A2Y3_PARUN</name>
<dbReference type="Proteomes" id="UP000887569">
    <property type="component" value="Unplaced"/>
</dbReference>
<reference evidence="2" key="1">
    <citation type="submission" date="2022-11" db="UniProtKB">
        <authorList>
            <consortium name="WormBaseParasite"/>
        </authorList>
    </citation>
    <scope>IDENTIFICATION</scope>
</reference>
<sequence length="99" mass="11258">VHDTSTLGTNYMKADYVIIVQCRLVQTPSVDQYSNIGIPTRHCEAFKSGILLLSSGIYFTTEWICNSPPDFAQFRQNDYIRTSAHSLQCSCRVFKLKAF</sequence>
<evidence type="ECO:0000313" key="1">
    <source>
        <dbReference type="Proteomes" id="UP000887569"/>
    </source>
</evidence>
<evidence type="ECO:0000313" key="2">
    <source>
        <dbReference type="WBParaSite" id="PgE238_g002_t01"/>
    </source>
</evidence>
<dbReference type="AlphaFoldDB" id="A0A915A2Y3"/>
<protein>
    <submittedName>
        <fullName evidence="2">Uncharacterized protein</fullName>
    </submittedName>
</protein>
<organism evidence="1 2">
    <name type="scientific">Parascaris univalens</name>
    <name type="common">Nematode worm</name>
    <dbReference type="NCBI Taxonomy" id="6257"/>
    <lineage>
        <taxon>Eukaryota</taxon>
        <taxon>Metazoa</taxon>
        <taxon>Ecdysozoa</taxon>
        <taxon>Nematoda</taxon>
        <taxon>Chromadorea</taxon>
        <taxon>Rhabditida</taxon>
        <taxon>Spirurina</taxon>
        <taxon>Ascaridomorpha</taxon>
        <taxon>Ascaridoidea</taxon>
        <taxon>Ascarididae</taxon>
        <taxon>Parascaris</taxon>
    </lineage>
</organism>
<accession>A0A915A2Y3</accession>
<keyword evidence="1" id="KW-1185">Reference proteome</keyword>
<dbReference type="WBParaSite" id="PgE238_g002_t01">
    <property type="protein sequence ID" value="PgE238_g002_t01"/>
    <property type="gene ID" value="PgE238_g002"/>
</dbReference>